<dbReference type="EMBL" id="CP151919">
    <property type="protein sequence ID" value="XAD55349.1"/>
    <property type="molecule type" value="Genomic_DNA"/>
</dbReference>
<dbReference type="InterPro" id="IPR050483">
    <property type="entry name" value="CoA-transferase_III_domain"/>
</dbReference>
<reference evidence="2 3" key="1">
    <citation type="submission" date="2024-04" db="EMBL/GenBank/DDBJ databases">
        <title>Salinicola lusitanus LLJ914,a marine bacterium isolated from the Okinawa Trough.</title>
        <authorList>
            <person name="Li J."/>
        </authorList>
    </citation>
    <scope>NUCLEOTIDE SEQUENCE [LARGE SCALE GENOMIC DNA]</scope>
    <source>
        <strain evidence="2 3">LLJ914</strain>
    </source>
</reference>
<proteinExistence type="predicted"/>
<dbReference type="RefSeq" id="WP_342595747.1">
    <property type="nucleotide sequence ID" value="NZ_CP151919.1"/>
</dbReference>
<keyword evidence="3" id="KW-1185">Reference proteome</keyword>
<dbReference type="Gene3D" id="3.40.50.10540">
    <property type="entry name" value="Crotonobetainyl-coa:carnitine coa-transferase, domain 1"/>
    <property type="match status" value="1"/>
</dbReference>
<dbReference type="Gene3D" id="3.30.1540.10">
    <property type="entry name" value="formyl-coa transferase, domain 3"/>
    <property type="match status" value="1"/>
</dbReference>
<protein>
    <submittedName>
        <fullName evidence="2">CoA transferase</fullName>
        <ecNumber evidence="2">2.8.3.-</ecNumber>
    </submittedName>
</protein>
<gene>
    <name evidence="2" type="ORF">AAGT95_05085</name>
</gene>
<name>A0ABZ3CW27_9GAMM</name>
<dbReference type="GO" id="GO:0016740">
    <property type="term" value="F:transferase activity"/>
    <property type="evidence" value="ECO:0007669"/>
    <property type="project" value="UniProtKB-KW"/>
</dbReference>
<evidence type="ECO:0000313" key="2">
    <source>
        <dbReference type="EMBL" id="XAD55349.1"/>
    </source>
</evidence>
<evidence type="ECO:0000313" key="3">
    <source>
        <dbReference type="Proteomes" id="UP001453229"/>
    </source>
</evidence>
<dbReference type="SUPFAM" id="SSF89796">
    <property type="entry name" value="CoA-transferase family III (CaiB/BaiF)"/>
    <property type="match status" value="1"/>
</dbReference>
<dbReference type="Proteomes" id="UP001453229">
    <property type="component" value="Chromosome"/>
</dbReference>
<dbReference type="InterPro" id="IPR023606">
    <property type="entry name" value="CoA-Trfase_III_dom_1_sf"/>
</dbReference>
<evidence type="ECO:0000256" key="1">
    <source>
        <dbReference type="ARBA" id="ARBA00022679"/>
    </source>
</evidence>
<dbReference type="InterPro" id="IPR044855">
    <property type="entry name" value="CoA-Trfase_III_dom3_sf"/>
</dbReference>
<dbReference type="EC" id="2.8.3.-" evidence="2"/>
<dbReference type="Pfam" id="PF02515">
    <property type="entry name" value="CoA_transf_3"/>
    <property type="match status" value="1"/>
</dbReference>
<sequence>MSPTHDSHTAQDRWQEQLFSGEASAALAGVRVLDLSRLVAGNMTSMQLGDFGADVVKVEPTPAGDPLRAWQSEGVSSFWKVYGRNKRSLALDFRREGAVALLRELIASADVLIENFRPGTLEKMGLAPETLLAATPSLIVLRVSGFGQSGPYSSRPGFGTVVEGMSGFADRNGEAGGGPLLPPLALADMIAGIYGAFSTVMALRVRDQTGQGQVIDLSLLEPIISTLGPEALDFALTGMAKPRVGNGSNTSSPRNVYRTADGEYIAISGSMQSMAERLFRLMQREDLLEDPRYATNAARVAHRQQVDEIVGEWVGRFEREELVALFEREHITASPIYDIAAIAEDSHFIERGVYVRVPDEELGSVPMHAPVPRLSATPGAISRPAPALGADSRAVLADYGLPAERIDSVMRDGIVGGPHP</sequence>
<dbReference type="InterPro" id="IPR003673">
    <property type="entry name" value="CoA-Trfase_fam_III"/>
</dbReference>
<organism evidence="2 3">
    <name type="scientific">Salinicola lusitanus</name>
    <dbReference type="NCBI Taxonomy" id="1949085"/>
    <lineage>
        <taxon>Bacteria</taxon>
        <taxon>Pseudomonadati</taxon>
        <taxon>Pseudomonadota</taxon>
        <taxon>Gammaproteobacteria</taxon>
        <taxon>Oceanospirillales</taxon>
        <taxon>Halomonadaceae</taxon>
        <taxon>Salinicola</taxon>
    </lineage>
</organism>
<dbReference type="PANTHER" id="PTHR48207:SF4">
    <property type="entry name" value="BLL6097 PROTEIN"/>
    <property type="match status" value="1"/>
</dbReference>
<dbReference type="PANTHER" id="PTHR48207">
    <property type="entry name" value="SUCCINATE--HYDROXYMETHYLGLUTARATE COA-TRANSFERASE"/>
    <property type="match status" value="1"/>
</dbReference>
<keyword evidence="1 2" id="KW-0808">Transferase</keyword>
<accession>A0ABZ3CW27</accession>